<gene>
    <name evidence="1" type="ORF">PSYICH_LOCUS12141</name>
</gene>
<dbReference type="OrthoDB" id="7890494at2759"/>
<evidence type="ECO:0000313" key="2">
    <source>
        <dbReference type="Proteomes" id="UP001153636"/>
    </source>
</evidence>
<evidence type="ECO:0000313" key="1">
    <source>
        <dbReference type="EMBL" id="CAH1111741.1"/>
    </source>
</evidence>
<dbReference type="EMBL" id="OV651818">
    <property type="protein sequence ID" value="CAH1111741.1"/>
    <property type="molecule type" value="Genomic_DNA"/>
</dbReference>
<dbReference type="Proteomes" id="UP001153636">
    <property type="component" value="Chromosome 6"/>
</dbReference>
<dbReference type="AlphaFoldDB" id="A0A9P0GI80"/>
<accession>A0A9P0GI80</accession>
<name>A0A9P0GI80_9CUCU</name>
<protein>
    <submittedName>
        <fullName evidence="1">Uncharacterized protein</fullName>
    </submittedName>
</protein>
<sequence length="199" mass="23089">MQRRNCKVDSKWFCYVCKSYMIRKTGKVITNVIRNAYFYYFGFSVSNTHKPWVPKLFCNAYSTISYKWSRGKKVCFSFSLPMLWREPKNHVDYCYFCLMNVVSLNAKKLAKYKYPEVSSVSKPVPHASNDPLPICPGTSANFMETCSSSPTNSGSDFNMDETYLVSQSELNDLVRNLNLSKQKSELLASRIQEWKYLDT</sequence>
<reference evidence="1" key="1">
    <citation type="submission" date="2022-01" db="EMBL/GenBank/DDBJ databases">
        <authorList>
            <person name="King R."/>
        </authorList>
    </citation>
    <scope>NUCLEOTIDE SEQUENCE</scope>
</reference>
<proteinExistence type="predicted"/>
<keyword evidence="2" id="KW-1185">Reference proteome</keyword>
<organism evidence="1 2">
    <name type="scientific">Psylliodes chrysocephalus</name>
    <dbReference type="NCBI Taxonomy" id="3402493"/>
    <lineage>
        <taxon>Eukaryota</taxon>
        <taxon>Metazoa</taxon>
        <taxon>Ecdysozoa</taxon>
        <taxon>Arthropoda</taxon>
        <taxon>Hexapoda</taxon>
        <taxon>Insecta</taxon>
        <taxon>Pterygota</taxon>
        <taxon>Neoptera</taxon>
        <taxon>Endopterygota</taxon>
        <taxon>Coleoptera</taxon>
        <taxon>Polyphaga</taxon>
        <taxon>Cucujiformia</taxon>
        <taxon>Chrysomeloidea</taxon>
        <taxon>Chrysomelidae</taxon>
        <taxon>Galerucinae</taxon>
        <taxon>Alticini</taxon>
        <taxon>Psylliodes</taxon>
    </lineage>
</organism>